<evidence type="ECO:0000256" key="1">
    <source>
        <dbReference type="SAM" id="SignalP"/>
    </source>
</evidence>
<sequence length="156" mass="17533">MKKYVGLLFLSLLFVLGACSGEVSTEPVDINPDIDVCDICNMSITVIPFATEAIMPDGTVEKFDDVGCMVDFLNETEEEPLQMYVKDNEKDEWIAAEDALYILNEDYWTPMMYGVVSFQEEAQLLAYMEENGEGERLTFDEVVAHFTEAHSGGHAH</sequence>
<dbReference type="InterPro" id="IPR008719">
    <property type="entry name" value="N2O_reductase_NosL"/>
</dbReference>
<dbReference type="Proteomes" id="UP001596976">
    <property type="component" value="Unassembled WGS sequence"/>
</dbReference>
<feature type="chain" id="PRO_5046479336" evidence="1">
    <location>
        <begin position="21"/>
        <end position="156"/>
    </location>
</feature>
<dbReference type="Pfam" id="PF05573">
    <property type="entry name" value="NosL"/>
    <property type="match status" value="1"/>
</dbReference>
<evidence type="ECO:0000313" key="3">
    <source>
        <dbReference type="Proteomes" id="UP001596976"/>
    </source>
</evidence>
<dbReference type="PANTHER" id="PTHR41247:SF1">
    <property type="entry name" value="HTH-TYPE TRANSCRIPTIONAL REPRESSOR YCNK"/>
    <property type="match status" value="1"/>
</dbReference>
<dbReference type="RefSeq" id="WP_381013382.1">
    <property type="nucleotide sequence ID" value="NZ_JBHTJF010000035.1"/>
</dbReference>
<dbReference type="SUPFAM" id="SSF160387">
    <property type="entry name" value="NosL/MerB-like"/>
    <property type="match status" value="1"/>
</dbReference>
<name>A0ABW3GZF3_9BACL</name>
<dbReference type="PROSITE" id="PS51257">
    <property type="entry name" value="PROKAR_LIPOPROTEIN"/>
    <property type="match status" value="1"/>
</dbReference>
<comment type="caution">
    <text evidence="2">The sequence shown here is derived from an EMBL/GenBank/DDBJ whole genome shotgun (WGS) entry which is preliminary data.</text>
</comment>
<evidence type="ECO:0000313" key="2">
    <source>
        <dbReference type="EMBL" id="MFD0944264.1"/>
    </source>
</evidence>
<organism evidence="2 3">
    <name type="scientific">Savagea faecisuis</name>
    <dbReference type="NCBI Taxonomy" id="1274803"/>
    <lineage>
        <taxon>Bacteria</taxon>
        <taxon>Bacillati</taxon>
        <taxon>Bacillota</taxon>
        <taxon>Bacilli</taxon>
        <taxon>Bacillales</taxon>
        <taxon>Caryophanaceae</taxon>
        <taxon>Savagea</taxon>
    </lineage>
</organism>
<gene>
    <name evidence="2" type="ORF">ACFQ0V_10975</name>
</gene>
<reference evidence="3" key="1">
    <citation type="journal article" date="2019" name="Int. J. Syst. Evol. Microbiol.">
        <title>The Global Catalogue of Microorganisms (GCM) 10K type strain sequencing project: providing services to taxonomists for standard genome sequencing and annotation.</title>
        <authorList>
            <consortium name="The Broad Institute Genomics Platform"/>
            <consortium name="The Broad Institute Genome Sequencing Center for Infectious Disease"/>
            <person name="Wu L."/>
            <person name="Ma J."/>
        </authorList>
    </citation>
    <scope>NUCLEOTIDE SEQUENCE [LARGE SCALE GENOMIC DNA]</scope>
    <source>
        <strain evidence="3">CCUG 63563</strain>
    </source>
</reference>
<dbReference type="EMBL" id="JBHTJF010000035">
    <property type="protein sequence ID" value="MFD0944264.1"/>
    <property type="molecule type" value="Genomic_DNA"/>
</dbReference>
<keyword evidence="3" id="KW-1185">Reference proteome</keyword>
<proteinExistence type="predicted"/>
<feature type="signal peptide" evidence="1">
    <location>
        <begin position="1"/>
        <end position="20"/>
    </location>
</feature>
<protein>
    <submittedName>
        <fullName evidence="2">Nitrous oxide reductase accessory protein NosL</fullName>
    </submittedName>
</protein>
<keyword evidence="1" id="KW-0732">Signal</keyword>
<dbReference type="PANTHER" id="PTHR41247">
    <property type="entry name" value="HTH-TYPE TRANSCRIPTIONAL REPRESSOR YCNK"/>
    <property type="match status" value="1"/>
</dbReference>
<accession>A0ABW3GZF3</accession>